<comment type="caution">
    <text evidence="4">The sequence shown here is derived from an EMBL/GenBank/DDBJ whole genome shotgun (WGS) entry which is preliminary data.</text>
</comment>
<evidence type="ECO:0000313" key="4">
    <source>
        <dbReference type="EMBL" id="MBD0824769.1"/>
    </source>
</evidence>
<feature type="signal peptide" evidence="2">
    <location>
        <begin position="1"/>
        <end position="20"/>
    </location>
</feature>
<evidence type="ECO:0000313" key="5">
    <source>
        <dbReference type="Proteomes" id="UP000621516"/>
    </source>
</evidence>
<reference evidence="4 5" key="1">
    <citation type="journal article" date="2018" name="J. Microbiol.">
        <title>Aestuariibaculum marinum sp. nov., a marine bacterium isolated from seawater in South Korea.</title>
        <authorList>
            <person name="Choi J."/>
            <person name="Lee D."/>
            <person name="Jang J.H."/>
            <person name="Cha S."/>
            <person name="Seo T."/>
        </authorList>
    </citation>
    <scope>NUCLEOTIDE SEQUENCE [LARGE SCALE GENOMIC DNA]</scope>
    <source>
        <strain evidence="4 5">IP7</strain>
    </source>
</reference>
<dbReference type="RefSeq" id="WP_188224067.1">
    <property type="nucleotide sequence ID" value="NZ_JACVXD010000007.1"/>
</dbReference>
<name>A0A8J6Q5K5_9FLAO</name>
<evidence type="ECO:0000256" key="1">
    <source>
        <dbReference type="SAM" id="MobiDB-lite"/>
    </source>
</evidence>
<dbReference type="Proteomes" id="UP000621516">
    <property type="component" value="Unassembled WGS sequence"/>
</dbReference>
<protein>
    <submittedName>
        <fullName evidence="4">Lipocalin family protein</fullName>
    </submittedName>
</protein>
<dbReference type="EMBL" id="JACVXD010000007">
    <property type="protein sequence ID" value="MBD0824769.1"/>
    <property type="molecule type" value="Genomic_DNA"/>
</dbReference>
<keyword evidence="5" id="KW-1185">Reference proteome</keyword>
<organism evidence="4 5">
    <name type="scientific">Aestuariibaculum marinum</name>
    <dbReference type="NCBI Taxonomy" id="2683592"/>
    <lineage>
        <taxon>Bacteria</taxon>
        <taxon>Pseudomonadati</taxon>
        <taxon>Bacteroidota</taxon>
        <taxon>Flavobacteriia</taxon>
        <taxon>Flavobacteriales</taxon>
        <taxon>Flavobacteriaceae</taxon>
    </lineage>
</organism>
<dbReference type="AlphaFoldDB" id="A0A8J6Q5K5"/>
<dbReference type="InterPro" id="IPR024311">
    <property type="entry name" value="Lipocalin-like"/>
</dbReference>
<feature type="chain" id="PRO_5035296439" evidence="2">
    <location>
        <begin position="21"/>
        <end position="160"/>
    </location>
</feature>
<evidence type="ECO:0000259" key="3">
    <source>
        <dbReference type="Pfam" id="PF13648"/>
    </source>
</evidence>
<proteinExistence type="predicted"/>
<keyword evidence="2" id="KW-0732">Signal</keyword>
<dbReference type="PROSITE" id="PS51257">
    <property type="entry name" value="PROKAR_LIPOPROTEIN"/>
    <property type="match status" value="1"/>
</dbReference>
<sequence>MNLLSKLALVLFVSTFVACSSDDEGNFPSENEVPTSAEDINPETSGQEDGIQEGSFSIVGYWVGTGYVEEGETYSLGADDCGEHLTFDNKGIMSENYENIEGECELDETVFGAYTRDGGKLNVFIEGDQVALTIEVTETTLKLSGSDNGEAWTDIFTRID</sequence>
<feature type="region of interest" description="Disordered" evidence="1">
    <location>
        <begin position="23"/>
        <end position="51"/>
    </location>
</feature>
<gene>
    <name evidence="4" type="ORF">ICJ85_12155</name>
</gene>
<dbReference type="Pfam" id="PF13648">
    <property type="entry name" value="Lipocalin_4"/>
    <property type="match status" value="1"/>
</dbReference>
<evidence type="ECO:0000256" key="2">
    <source>
        <dbReference type="SAM" id="SignalP"/>
    </source>
</evidence>
<accession>A0A8J6Q5K5</accession>
<feature type="domain" description="Lipocalin-like" evidence="3">
    <location>
        <begin position="58"/>
        <end position="143"/>
    </location>
</feature>